<sequence length="99" mass="11088">MLVYDLYNGEDGWIDVVDVVETKGTFFKSMFYPSSTKEKKMGRNGNKLDIAPSAYSQVRHGKGQLYYTAPPPPLTFGEYDLTVSFFGDDEGSDDGWLGK</sequence>
<comment type="caution">
    <text evidence="1">The sequence shown here is derived from an EMBL/GenBank/DDBJ whole genome shotgun (WGS) entry which is preliminary data.</text>
</comment>
<dbReference type="EMBL" id="LKCN02000007">
    <property type="protein sequence ID" value="RCI13002.1"/>
    <property type="molecule type" value="Genomic_DNA"/>
</dbReference>
<evidence type="ECO:0000313" key="2">
    <source>
        <dbReference type="Proteomes" id="UP000253664"/>
    </source>
</evidence>
<proteinExistence type="predicted"/>
<dbReference type="Proteomes" id="UP000253664">
    <property type="component" value="Unassembled WGS sequence"/>
</dbReference>
<accession>A0A367LFH4</accession>
<evidence type="ECO:0000313" key="1">
    <source>
        <dbReference type="EMBL" id="RCI13002.1"/>
    </source>
</evidence>
<protein>
    <submittedName>
        <fullName evidence="1">Uncharacterized protein</fullName>
    </submittedName>
</protein>
<gene>
    <name evidence="1" type="ORF">L249_0443</name>
</gene>
<name>A0A367LFH4_9HYPO</name>
<dbReference type="AlphaFoldDB" id="A0A367LFH4"/>
<keyword evidence="2" id="KW-1185">Reference proteome</keyword>
<organism evidence="1 2">
    <name type="scientific">Ophiocordyceps polyrhachis-furcata BCC 54312</name>
    <dbReference type="NCBI Taxonomy" id="1330021"/>
    <lineage>
        <taxon>Eukaryota</taxon>
        <taxon>Fungi</taxon>
        <taxon>Dikarya</taxon>
        <taxon>Ascomycota</taxon>
        <taxon>Pezizomycotina</taxon>
        <taxon>Sordariomycetes</taxon>
        <taxon>Hypocreomycetidae</taxon>
        <taxon>Hypocreales</taxon>
        <taxon>Ophiocordycipitaceae</taxon>
        <taxon>Ophiocordyceps</taxon>
    </lineage>
</organism>
<reference evidence="1 2" key="1">
    <citation type="journal article" date="2015" name="BMC Genomics">
        <title>Insights from the genome of Ophiocordyceps polyrhachis-furcata to pathogenicity and host specificity in insect fungi.</title>
        <authorList>
            <person name="Wichadakul D."/>
            <person name="Kobmoo N."/>
            <person name="Ingsriswang S."/>
            <person name="Tangphatsornruang S."/>
            <person name="Chantasingh D."/>
            <person name="Luangsa-ard J.J."/>
            <person name="Eurwilaichitr L."/>
        </authorList>
    </citation>
    <scope>NUCLEOTIDE SEQUENCE [LARGE SCALE GENOMIC DNA]</scope>
    <source>
        <strain evidence="1 2">BCC 54312</strain>
    </source>
</reference>